<protein>
    <submittedName>
        <fullName evidence="3">NTF2 enzyme family protein</fullName>
    </submittedName>
</protein>
<organism evidence="3 4">
    <name type="scientific">Phenylobacterium kunshanense</name>
    <dbReference type="NCBI Taxonomy" id="1445034"/>
    <lineage>
        <taxon>Bacteria</taxon>
        <taxon>Pseudomonadati</taxon>
        <taxon>Pseudomonadota</taxon>
        <taxon>Alphaproteobacteria</taxon>
        <taxon>Caulobacterales</taxon>
        <taxon>Caulobacteraceae</taxon>
        <taxon>Phenylobacterium</taxon>
    </lineage>
</organism>
<dbReference type="OrthoDB" id="9799296at2"/>
<evidence type="ECO:0000256" key="1">
    <source>
        <dbReference type="SAM" id="MobiDB-lite"/>
    </source>
</evidence>
<dbReference type="EMBL" id="QFYS01000001">
    <property type="protein sequence ID" value="RAK69268.1"/>
    <property type="molecule type" value="Genomic_DNA"/>
</dbReference>
<dbReference type="AlphaFoldDB" id="A0A328BW14"/>
<dbReference type="Proteomes" id="UP000249524">
    <property type="component" value="Unassembled WGS sequence"/>
</dbReference>
<accession>A0A328BW14</accession>
<evidence type="ECO:0000313" key="3">
    <source>
        <dbReference type="EMBL" id="RAK69268.1"/>
    </source>
</evidence>
<dbReference type="Gene3D" id="3.10.450.50">
    <property type="match status" value="1"/>
</dbReference>
<dbReference type="InterPro" id="IPR032710">
    <property type="entry name" value="NTF2-like_dom_sf"/>
</dbReference>
<dbReference type="SUPFAM" id="SSF54427">
    <property type="entry name" value="NTF2-like"/>
    <property type="match status" value="1"/>
</dbReference>
<feature type="domain" description="SnoaL-like" evidence="2">
    <location>
        <begin position="40"/>
        <end position="139"/>
    </location>
</feature>
<sequence>MDEPRPHAGRRLGDPGFAGHRVRGDRPVTAPTNLSPAEIVQGQLDAYNAQDLDAFCRFYADDAVLGAYNGEIATRGLAAIRERHAKLFADFPQNRAELKNRIVVGANVIDHEAVERAPGGESFEVAPIYTIAGGKIVRVDFVK</sequence>
<evidence type="ECO:0000313" key="4">
    <source>
        <dbReference type="Proteomes" id="UP000249524"/>
    </source>
</evidence>
<reference evidence="3 4" key="1">
    <citation type="submission" date="2018-05" db="EMBL/GenBank/DDBJ databases">
        <authorList>
            <person name="Lanie J.A."/>
            <person name="Ng W.-L."/>
            <person name="Kazmierczak K.M."/>
            <person name="Andrzejewski T.M."/>
            <person name="Davidsen T.M."/>
            <person name="Wayne K.J."/>
            <person name="Tettelin H."/>
            <person name="Glass J.I."/>
            <person name="Rusch D."/>
            <person name="Podicherti R."/>
            <person name="Tsui H.-C.T."/>
            <person name="Winkler M.E."/>
        </authorList>
    </citation>
    <scope>NUCLEOTIDE SEQUENCE [LARGE SCALE GENOMIC DNA]</scope>
    <source>
        <strain evidence="3 4">BUT-10</strain>
    </source>
</reference>
<evidence type="ECO:0000259" key="2">
    <source>
        <dbReference type="Pfam" id="PF12680"/>
    </source>
</evidence>
<feature type="region of interest" description="Disordered" evidence="1">
    <location>
        <begin position="1"/>
        <end position="33"/>
    </location>
</feature>
<keyword evidence="4" id="KW-1185">Reference proteome</keyword>
<gene>
    <name evidence="3" type="ORF">DJ019_02930</name>
</gene>
<dbReference type="Pfam" id="PF12680">
    <property type="entry name" value="SnoaL_2"/>
    <property type="match status" value="1"/>
</dbReference>
<comment type="caution">
    <text evidence="3">The sequence shown here is derived from an EMBL/GenBank/DDBJ whole genome shotgun (WGS) entry which is preliminary data.</text>
</comment>
<name>A0A328BW14_9CAUL</name>
<proteinExistence type="predicted"/>
<dbReference type="InterPro" id="IPR037401">
    <property type="entry name" value="SnoaL-like"/>
</dbReference>